<proteinExistence type="predicted"/>
<name>A0AAV8T8U3_9ROSI</name>
<reference evidence="2 3" key="1">
    <citation type="submission" date="2021-09" db="EMBL/GenBank/DDBJ databases">
        <title>Genomic insights and catalytic innovation underlie evolution of tropane alkaloids biosynthesis.</title>
        <authorList>
            <person name="Wang Y.-J."/>
            <person name="Tian T."/>
            <person name="Huang J.-P."/>
            <person name="Huang S.-X."/>
        </authorList>
    </citation>
    <scope>NUCLEOTIDE SEQUENCE [LARGE SCALE GENOMIC DNA]</scope>
    <source>
        <strain evidence="2">KIB-2018</strain>
        <tissue evidence="2">Leaf</tissue>
    </source>
</reference>
<protein>
    <submittedName>
        <fullName evidence="2">Uncharacterized protein</fullName>
    </submittedName>
</protein>
<keyword evidence="3" id="KW-1185">Reference proteome</keyword>
<dbReference type="PANTHER" id="PTHR35741:SF1">
    <property type="entry name" value="FACTOR CWC22-LIKE PROTEIN, PUTATIVE (DUF3245)-RELATED"/>
    <property type="match status" value="1"/>
</dbReference>
<dbReference type="InterPro" id="IPR021641">
    <property type="entry name" value="DUF3245"/>
</dbReference>
<comment type="caution">
    <text evidence="2">The sequence shown here is derived from an EMBL/GenBank/DDBJ whole genome shotgun (WGS) entry which is preliminary data.</text>
</comment>
<dbReference type="AlphaFoldDB" id="A0AAV8T8U3"/>
<accession>A0AAV8T8U3</accession>
<evidence type="ECO:0000313" key="3">
    <source>
        <dbReference type="Proteomes" id="UP001159364"/>
    </source>
</evidence>
<feature type="region of interest" description="Disordered" evidence="1">
    <location>
        <begin position="78"/>
        <end position="136"/>
    </location>
</feature>
<dbReference type="Pfam" id="PF11595">
    <property type="entry name" value="DUF3245"/>
    <property type="match status" value="1"/>
</dbReference>
<gene>
    <name evidence="2" type="ORF">K2173_012221</name>
</gene>
<dbReference type="PANTHER" id="PTHR35741">
    <property type="entry name" value="FACTOR CWC22-LIKE PROTEIN, PUTATIVE (DUF3245)-RELATED"/>
    <property type="match status" value="1"/>
</dbReference>
<evidence type="ECO:0000313" key="2">
    <source>
        <dbReference type="EMBL" id="KAJ8762729.1"/>
    </source>
</evidence>
<sequence>MSTEKQKKSATPQIVQLNKAFKLAEQWVKNMSHGVEDEDTKLEPEGRHSRLGLGAKALRQMQVASNDPVERKLRAKLEAEKRKAAQNTESNPSAGDINNSDDNCSDDDLESRTSVFVKKRAGPFAPPSVAVKKKRK</sequence>
<dbReference type="EMBL" id="JAIWQS010000006">
    <property type="protein sequence ID" value="KAJ8762729.1"/>
    <property type="molecule type" value="Genomic_DNA"/>
</dbReference>
<organism evidence="2 3">
    <name type="scientific">Erythroxylum novogranatense</name>
    <dbReference type="NCBI Taxonomy" id="1862640"/>
    <lineage>
        <taxon>Eukaryota</taxon>
        <taxon>Viridiplantae</taxon>
        <taxon>Streptophyta</taxon>
        <taxon>Embryophyta</taxon>
        <taxon>Tracheophyta</taxon>
        <taxon>Spermatophyta</taxon>
        <taxon>Magnoliopsida</taxon>
        <taxon>eudicotyledons</taxon>
        <taxon>Gunneridae</taxon>
        <taxon>Pentapetalae</taxon>
        <taxon>rosids</taxon>
        <taxon>fabids</taxon>
        <taxon>Malpighiales</taxon>
        <taxon>Erythroxylaceae</taxon>
        <taxon>Erythroxylum</taxon>
    </lineage>
</organism>
<dbReference type="Proteomes" id="UP001159364">
    <property type="component" value="Linkage Group LG06"/>
</dbReference>
<evidence type="ECO:0000256" key="1">
    <source>
        <dbReference type="SAM" id="MobiDB-lite"/>
    </source>
</evidence>